<accession>A0A4C1VKJ4</accession>
<protein>
    <submittedName>
        <fullName evidence="1">Uncharacterized protein</fullName>
    </submittedName>
</protein>
<evidence type="ECO:0000313" key="2">
    <source>
        <dbReference type="Proteomes" id="UP000299102"/>
    </source>
</evidence>
<keyword evidence="2" id="KW-1185">Reference proteome</keyword>
<sequence>MDTAPSFLKEGSKINVKKLVACKVGIRAKVLRDNDFEWSGKHGRGRLAPDAADLVNFERLQSYDTESALGEIANFISTNFRAVSDKPEFTQLRDLIYV</sequence>
<name>A0A4C1VKJ4_EUMVA</name>
<organism evidence="1 2">
    <name type="scientific">Eumeta variegata</name>
    <name type="common">Bagworm moth</name>
    <name type="synonym">Eumeta japonica</name>
    <dbReference type="NCBI Taxonomy" id="151549"/>
    <lineage>
        <taxon>Eukaryota</taxon>
        <taxon>Metazoa</taxon>
        <taxon>Ecdysozoa</taxon>
        <taxon>Arthropoda</taxon>
        <taxon>Hexapoda</taxon>
        <taxon>Insecta</taxon>
        <taxon>Pterygota</taxon>
        <taxon>Neoptera</taxon>
        <taxon>Endopterygota</taxon>
        <taxon>Lepidoptera</taxon>
        <taxon>Glossata</taxon>
        <taxon>Ditrysia</taxon>
        <taxon>Tineoidea</taxon>
        <taxon>Psychidae</taxon>
        <taxon>Oiketicinae</taxon>
        <taxon>Eumeta</taxon>
    </lineage>
</organism>
<dbReference type="EMBL" id="BGZK01000360">
    <property type="protein sequence ID" value="GBP39149.1"/>
    <property type="molecule type" value="Genomic_DNA"/>
</dbReference>
<reference evidence="1 2" key="1">
    <citation type="journal article" date="2019" name="Commun. Biol.">
        <title>The bagworm genome reveals a unique fibroin gene that provides high tensile strength.</title>
        <authorList>
            <person name="Kono N."/>
            <person name="Nakamura H."/>
            <person name="Ohtoshi R."/>
            <person name="Tomita M."/>
            <person name="Numata K."/>
            <person name="Arakawa K."/>
        </authorList>
    </citation>
    <scope>NUCLEOTIDE SEQUENCE [LARGE SCALE GENOMIC DNA]</scope>
</reference>
<comment type="caution">
    <text evidence="1">The sequence shown here is derived from an EMBL/GenBank/DDBJ whole genome shotgun (WGS) entry which is preliminary data.</text>
</comment>
<dbReference type="AlphaFoldDB" id="A0A4C1VKJ4"/>
<dbReference type="Proteomes" id="UP000299102">
    <property type="component" value="Unassembled WGS sequence"/>
</dbReference>
<evidence type="ECO:0000313" key="1">
    <source>
        <dbReference type="EMBL" id="GBP39149.1"/>
    </source>
</evidence>
<gene>
    <name evidence="1" type="ORF">EVAR_27109_1</name>
</gene>
<proteinExistence type="predicted"/>